<dbReference type="InterPro" id="IPR041221">
    <property type="entry name" value="APC1_C"/>
</dbReference>
<dbReference type="Gene3D" id="1.25.10.10">
    <property type="entry name" value="Leucine-rich Repeat Variant"/>
    <property type="match status" value="2"/>
</dbReference>
<keyword evidence="5" id="KW-0131">Cell cycle</keyword>
<proteinExistence type="inferred from homology"/>
<dbReference type="Pfam" id="PF21282">
    <property type="entry name" value="APC1_3rd"/>
    <property type="match status" value="1"/>
</dbReference>
<dbReference type="Proteomes" id="UP000694924">
    <property type="component" value="Unplaced"/>
</dbReference>
<dbReference type="GeneID" id="107064600"/>
<sequence>MIAASDPVEYIPGGRQIYSKHPGSVINQQLLNNSTSPGESILLEKLSQVNISEKNFKEFWSIRNNDTCGEEELYCSGKVAIHCKGDQSTRVLETSYTCETDIQHALWCTFCTNISDHLSKGKDQNNEEQLGETIGCICLLDSYTLKVFTESGENYVSSLQFQVSAVWPTKYGILLEKAQISKPNISELRYTSLDACKYPMQFEANLPVAFSLMHPLDEICPLLIKHGNITYMSESNQQIVFTSSEPSLAVIYDEKTGLHSVYKIRKALIEECQMVCRNNETTQSIFNLSMSASPLNFASNASVTKNFSNKSHINMFGIVNPHLSNVGGGYGLPNSPFGSRCTSYTTTGSCGQSPSQVQQQHSRSQSPMATISRCQSPTHSGFSPLFGMPNTIINHHSRLHQMVMGSTLNHSQSSPVCNGSNIQLQDAITTSKPLYPEICLDHVWTENVGVPKFFLCLQFLWVFCRKDIQPGRASKVLLTSDFVGQSYLGYLVPTRSQFFLVRLEKTNKQQQIIFGMVTSIIAKDAVSLPSLHMIAIIDMSNSIVLYSGTTCVGKLHVSSILPNLTCKYFVSNINHKLSSPFPRRSSLISQNCGNAHEIRFEEAVHLLSPVGGTCAQAPILLENSVLDLNLIGLKDAVGNKITLEYGNKSYFRITLPTCSTSPLVTKCLKTLRSVLQKDLAMQLLVKWYGARNAPGPQDFSPVQEWHLFLVVLFTLLGYDVDKLQLIQNNEKEQFTERNSPMVLPKKQKTSDNGSNDDWAYVINSIKSKNSQNFISDVLGLTKFSNTHDALSSKNSELKTPGRINYQAILFPYLPLILFSLHLLYEELKLDCVMSESLPLLAQLLYQLSTDLKFDTYAHHYFLDFPKLHYLKKTVSQISDIDLQKITTPNYINLKPPDIFKTLNNLLIHTNIEPFPYLYHVNPRAKNIVYLTTLIANENKNDKLEMDKFVKLIIPAGSRIDFQESKNKFDRDIPQKLQPSTIENIVLLYHEMGMKKEDLEILPPGVSLILKDVMHRCRERPPSNWPAKVYELVDRQDLAALGTHLNSLHMNDSNDNNGKNYLTKDVDQDDGMEFDDNILKLRFNKDHRVAEVRRLLNSSKPVRIAIVQRPDVSDHEFIEEQERHLHALCTRTMALPVARGMFTLRTSTPIITEQLPIPRLCLTGKAPPRGTTVELAHIDVPPNMNLWPLFHNGVAAGLRIHPNASNIDSTWIVYNKQQQGEFGIEHSGFLMALGLNGHLKNLAPFSMYEYLVECHEATSVGLLLGLSATYRATMDVSMTKLLSLHVETLLPPTSIELNVPQNVQVAALMGVGLVYQGTAHRHISHALLSEIGRPPGPEMKNCVDRESYSLTAGLALGLVVLGCGGATDLASIPDTLHYYMVGGHVRPFTGAQKDKYKSPSYQIREGDSINIDVTSPGATLALGLMYFNTGNRAVAEWMQAPDTQYLLDFVRPDFLLLRILAKSLILWNEIQPTKTWVSSHVPNIVYKYRLQKPTPGITQNVDLETMNQAYCNIIAGACMALGLKYAGTANKNAFRTLYNYAQMFTALSHKTIAELAGKSTIETCLNVILLSTAVVMAGTGDLEIMRICRHVRTRVGPTSNVVTYGSHLATHMALGLLFLGGGRYTLSNNPSAIAALVISLFPKFPTHSNDNRYHLQALRHLYVLAVEPRIILPRDIDSGQYCYATVQLTFVNDCEAQGQEIVLQAPCLLPQLSSLQKIELKDTRYWEIVFEKNYNWQQLEDMLKRSDSLSVKQRAGCLSYIEDPHGFRSLIAQTLTTEKVFAWTIRPEYITSFTNDKTVLNIVKYFMQVFKKEKRNYEGNAKVILSGNTSKGKRDYFSKSVNNINPTISSNWTDQSEHSQEGMEITEISSSVLKDINYISETEETSYGITEFEQYFLQAFAVIVYECVIKDKVGLLPSWVSMVKNMEILEKQPNSFSIWQIKLLSSLMLHKLASKESNPLLSSETIFAIKQKVSLILDGWENELIPVIKHYLTTGVIDCDLKTLSKMSTYFIFYDVPYYTDKKIFLRLFQQEEIMSAISSVTLYKLYKFFKAN</sequence>
<protein>
    <submittedName>
        <fullName evidence="11">Anaphase-promoting complex subunit 1 isoform X1</fullName>
    </submittedName>
</protein>
<evidence type="ECO:0000256" key="4">
    <source>
        <dbReference type="ARBA" id="ARBA00022776"/>
    </source>
</evidence>
<dbReference type="PANTHER" id="PTHR12827:SF3">
    <property type="entry name" value="ANAPHASE-PROMOTING COMPLEX SUBUNIT 1"/>
    <property type="match status" value="1"/>
</dbReference>
<dbReference type="Pfam" id="PF18122">
    <property type="entry name" value="APC1_C"/>
    <property type="match status" value="1"/>
</dbReference>
<feature type="domain" description="Anaphase-promoting complex subunit 1 beta-sandwich" evidence="9">
    <location>
        <begin position="1668"/>
        <end position="1753"/>
    </location>
</feature>
<keyword evidence="3" id="KW-0677">Repeat</keyword>
<dbReference type="Pfam" id="PF20518">
    <property type="entry name" value="Apc1_MidN"/>
    <property type="match status" value="1"/>
</dbReference>
<evidence type="ECO:0000256" key="2">
    <source>
        <dbReference type="ARBA" id="ARBA00022618"/>
    </source>
</evidence>
<evidence type="ECO:0000256" key="1">
    <source>
        <dbReference type="ARBA" id="ARBA00010547"/>
    </source>
</evidence>
<dbReference type="InterPro" id="IPR046794">
    <property type="entry name" value="Apc1_MidN"/>
</dbReference>
<dbReference type="InterPro" id="IPR011989">
    <property type="entry name" value="ARM-like"/>
</dbReference>
<evidence type="ECO:0000259" key="6">
    <source>
        <dbReference type="Pfam" id="PF12859"/>
    </source>
</evidence>
<evidence type="ECO:0000256" key="3">
    <source>
        <dbReference type="ARBA" id="ARBA00022737"/>
    </source>
</evidence>
<evidence type="ECO:0000256" key="5">
    <source>
        <dbReference type="ARBA" id="ARBA00023306"/>
    </source>
</evidence>
<accession>A0ABM1HYA4</accession>
<dbReference type="InterPro" id="IPR024990">
    <property type="entry name" value="Apc1"/>
</dbReference>
<feature type="domain" description="Anaphase-promoting complex subunit 1 C-terminal" evidence="7">
    <location>
        <begin position="1787"/>
        <end position="2016"/>
    </location>
</feature>
<evidence type="ECO:0000259" key="8">
    <source>
        <dbReference type="Pfam" id="PF20518"/>
    </source>
</evidence>
<feature type="domain" description="Anaphase-promoting complex subunit 1 middle" evidence="8">
    <location>
        <begin position="715"/>
        <end position="1038"/>
    </location>
</feature>
<organism evidence="10 11">
    <name type="scientific">Polistes dominula</name>
    <name type="common">European paper wasp</name>
    <name type="synonym">Vespa dominula</name>
    <dbReference type="NCBI Taxonomy" id="743375"/>
    <lineage>
        <taxon>Eukaryota</taxon>
        <taxon>Metazoa</taxon>
        <taxon>Ecdysozoa</taxon>
        <taxon>Arthropoda</taxon>
        <taxon>Hexapoda</taxon>
        <taxon>Insecta</taxon>
        <taxon>Pterygota</taxon>
        <taxon>Neoptera</taxon>
        <taxon>Endopterygota</taxon>
        <taxon>Hymenoptera</taxon>
        <taxon>Apocrita</taxon>
        <taxon>Aculeata</taxon>
        <taxon>Vespoidea</taxon>
        <taxon>Vespidae</taxon>
        <taxon>Polistinae</taxon>
        <taxon>Polistini</taxon>
        <taxon>Polistes</taxon>
    </lineage>
</organism>
<name>A0ABM1HYA4_POLDO</name>
<dbReference type="Pfam" id="PF12859">
    <property type="entry name" value="ANAPC1"/>
    <property type="match status" value="1"/>
</dbReference>
<dbReference type="PANTHER" id="PTHR12827">
    <property type="entry name" value="MEIOTIC CHECKPOINT REGULATOR TSG24 FAMILY MEMBER"/>
    <property type="match status" value="1"/>
</dbReference>
<keyword evidence="4" id="KW-0498">Mitosis</keyword>
<comment type="similarity">
    <text evidence="1">Belongs to the APC1 family.</text>
</comment>
<keyword evidence="10" id="KW-1185">Reference proteome</keyword>
<evidence type="ECO:0000313" key="11">
    <source>
        <dbReference type="RefSeq" id="XP_015172941.1"/>
    </source>
</evidence>
<dbReference type="InterPro" id="IPR049255">
    <property type="entry name" value="Apc1_N"/>
</dbReference>
<feature type="domain" description="Anaphase-promoting complex subunit 1 N-terminal" evidence="6">
    <location>
        <begin position="64"/>
        <end position="180"/>
    </location>
</feature>
<reference evidence="11" key="1">
    <citation type="submission" date="2025-08" db="UniProtKB">
        <authorList>
            <consortium name="RefSeq"/>
        </authorList>
    </citation>
    <scope>IDENTIFICATION</scope>
    <source>
        <tissue evidence="11">Whole body</tissue>
    </source>
</reference>
<evidence type="ECO:0000259" key="7">
    <source>
        <dbReference type="Pfam" id="PF18122"/>
    </source>
</evidence>
<keyword evidence="2" id="KW-0132">Cell division</keyword>
<evidence type="ECO:0000313" key="10">
    <source>
        <dbReference type="Proteomes" id="UP000694924"/>
    </source>
</evidence>
<dbReference type="InterPro" id="IPR048971">
    <property type="entry name" value="Apc1_3rd"/>
</dbReference>
<evidence type="ECO:0000259" key="9">
    <source>
        <dbReference type="Pfam" id="PF21282"/>
    </source>
</evidence>
<dbReference type="RefSeq" id="XP_015172941.1">
    <property type="nucleotide sequence ID" value="XM_015317455.1"/>
</dbReference>
<gene>
    <name evidence="11" type="primary">LOC107064600</name>
</gene>